<keyword evidence="2" id="KW-1185">Reference proteome</keyword>
<reference evidence="1 2" key="1">
    <citation type="submission" date="2019-10" db="EMBL/GenBank/DDBJ databases">
        <title>Draft Genome Sequence of Cytophagaceae sp. SJW1-29.</title>
        <authorList>
            <person name="Choi A."/>
        </authorList>
    </citation>
    <scope>NUCLEOTIDE SEQUENCE [LARGE SCALE GENOMIC DNA]</scope>
    <source>
        <strain evidence="1 2">SJW1-29</strain>
    </source>
</reference>
<sequence length="202" mass="23446">MEKNHFLAPWLPAPALTYCAALWEQHQFELRIVRPRRSRLGDFTKKPHERSRITVNSNLNPYSFLITYLHEVAHHVVYSVRYKKKIAPHGPEWKSAFQELLGPVLSTTCFPEDVLLPLQRYALNPKASTGSDTALVQALARYNQTLVEPNKKSLMHLSEGVNFVFQKREFIRGPLRRTRVLCVEKNSRRRYTIPAHALVEEC</sequence>
<evidence type="ECO:0000313" key="1">
    <source>
        <dbReference type="EMBL" id="MPR33722.1"/>
    </source>
</evidence>
<comment type="caution">
    <text evidence="1">The sequence shown here is derived from an EMBL/GenBank/DDBJ whole genome shotgun (WGS) entry which is preliminary data.</text>
</comment>
<evidence type="ECO:0008006" key="3">
    <source>
        <dbReference type="Google" id="ProtNLM"/>
    </source>
</evidence>
<organism evidence="1 2">
    <name type="scientific">Salmonirosea aquatica</name>
    <dbReference type="NCBI Taxonomy" id="2654236"/>
    <lineage>
        <taxon>Bacteria</taxon>
        <taxon>Pseudomonadati</taxon>
        <taxon>Bacteroidota</taxon>
        <taxon>Cytophagia</taxon>
        <taxon>Cytophagales</taxon>
        <taxon>Spirosomataceae</taxon>
        <taxon>Salmonirosea</taxon>
    </lineage>
</organism>
<name>A0A7C9B9Z0_9BACT</name>
<dbReference type="EMBL" id="WHLY01000002">
    <property type="protein sequence ID" value="MPR33722.1"/>
    <property type="molecule type" value="Genomic_DNA"/>
</dbReference>
<proteinExistence type="predicted"/>
<dbReference type="RefSeq" id="WP_152759285.1">
    <property type="nucleotide sequence ID" value="NZ_WHLY01000002.1"/>
</dbReference>
<accession>A0A7C9B9Z0</accession>
<dbReference type="Proteomes" id="UP000479293">
    <property type="component" value="Unassembled WGS sequence"/>
</dbReference>
<evidence type="ECO:0000313" key="2">
    <source>
        <dbReference type="Proteomes" id="UP000479293"/>
    </source>
</evidence>
<dbReference type="AlphaFoldDB" id="A0A7C9B9Z0"/>
<protein>
    <recommendedName>
        <fullName evidence="3">SprT domain-containing protein</fullName>
    </recommendedName>
</protein>
<gene>
    <name evidence="1" type="ORF">GBK04_10150</name>
</gene>